<sequence length="338" mass="37640">MDIINCIKVLSLLCALVGVANSVDRAKVIVSTDAGADDAWALFYLLAAENDVEILAICCAKGNTNAPNVVTNVLRVLDALKRTDVPVYVCSDERILLPEPKNNPSEMYYGADGFSDVNFGWEPSRVPLQKDKHALDELQRLIIQNPHEITFINLGPMTDLAMLLKVYPSTRTMLKAVYLMGGNRHGVGNTESAAEFNFYADPEAASIAFNAFEGPFTVIPWETALRPNLLTSFEWRMDELGNSNKTIFTVLNPVDRVALEKLEEKDRLWMPCDALVALILVHPHLIVESKRYSGDVELNGRLTRGQLVLNHMNEGVGNITIIDNVDEVKVKNYLLQLR</sequence>
<dbReference type="AlphaFoldDB" id="A0A240PKL7"/>
<dbReference type="EnsemblMetazoa" id="AATE021854-RA">
    <property type="protein sequence ID" value="AATE021854-PA.1"/>
    <property type="gene ID" value="AATE021854"/>
</dbReference>
<protein>
    <recommendedName>
        <fullName evidence="2">Inosine/uridine-preferring nucleoside hydrolase domain-containing protein</fullName>
    </recommendedName>
</protein>
<dbReference type="CDD" id="cd02649">
    <property type="entry name" value="nuc_hydro_CeIAG"/>
    <property type="match status" value="1"/>
</dbReference>
<organism evidence="3">
    <name type="scientific">Anopheles atroparvus</name>
    <name type="common">European mosquito</name>
    <dbReference type="NCBI Taxonomy" id="41427"/>
    <lineage>
        <taxon>Eukaryota</taxon>
        <taxon>Metazoa</taxon>
        <taxon>Ecdysozoa</taxon>
        <taxon>Arthropoda</taxon>
        <taxon>Hexapoda</taxon>
        <taxon>Insecta</taxon>
        <taxon>Pterygota</taxon>
        <taxon>Neoptera</taxon>
        <taxon>Endopterygota</taxon>
        <taxon>Diptera</taxon>
        <taxon>Nematocera</taxon>
        <taxon>Culicoidea</taxon>
        <taxon>Culicidae</taxon>
        <taxon>Anophelinae</taxon>
        <taxon>Anopheles</taxon>
    </lineage>
</organism>
<evidence type="ECO:0000313" key="3">
    <source>
        <dbReference type="EnsemblMetazoa" id="AATE021854-PA.1"/>
    </source>
</evidence>
<dbReference type="InterPro" id="IPR001910">
    <property type="entry name" value="Inosine/uridine_hydrolase_dom"/>
</dbReference>
<dbReference type="Gene3D" id="3.90.245.10">
    <property type="entry name" value="Ribonucleoside hydrolase-like"/>
    <property type="match status" value="1"/>
</dbReference>
<dbReference type="InterPro" id="IPR052775">
    <property type="entry name" value="IUN_hydrolase"/>
</dbReference>
<dbReference type="GO" id="GO:0016799">
    <property type="term" value="F:hydrolase activity, hydrolyzing N-glycosyl compounds"/>
    <property type="evidence" value="ECO:0007669"/>
    <property type="project" value="InterPro"/>
</dbReference>
<dbReference type="SUPFAM" id="SSF53590">
    <property type="entry name" value="Nucleoside hydrolase"/>
    <property type="match status" value="1"/>
</dbReference>
<dbReference type="STRING" id="41427.A0A240PKL7"/>
<comment type="similarity">
    <text evidence="1">Belongs to the IUNH family.</text>
</comment>
<proteinExistence type="inferred from homology"/>
<dbReference type="InterPro" id="IPR036452">
    <property type="entry name" value="Ribo_hydro-like"/>
</dbReference>
<accession>A0A240PKL7</accession>
<dbReference type="PANTHER" id="PTHR46190">
    <property type="entry name" value="SI:CH211-201H21.5-RELATED"/>
    <property type="match status" value="1"/>
</dbReference>
<feature type="domain" description="Inosine/uridine-preferring nucleoside hydrolase" evidence="2">
    <location>
        <begin position="28"/>
        <end position="331"/>
    </location>
</feature>
<name>A0A240PKL7_ANOAO</name>
<dbReference type="PANTHER" id="PTHR46190:SF1">
    <property type="entry name" value="SI:CH211-201H21.5"/>
    <property type="match status" value="1"/>
</dbReference>
<evidence type="ECO:0000259" key="2">
    <source>
        <dbReference type="Pfam" id="PF01156"/>
    </source>
</evidence>
<dbReference type="VEuPathDB" id="VectorBase:AATE021854"/>
<dbReference type="Pfam" id="PF01156">
    <property type="entry name" value="IU_nuc_hydro"/>
    <property type="match status" value="1"/>
</dbReference>
<reference evidence="3" key="1">
    <citation type="submission" date="2022-08" db="UniProtKB">
        <authorList>
            <consortium name="EnsemblMetazoa"/>
        </authorList>
    </citation>
    <scope>IDENTIFICATION</scope>
    <source>
        <strain evidence="3">EBRO</strain>
    </source>
</reference>
<evidence type="ECO:0000256" key="1">
    <source>
        <dbReference type="ARBA" id="ARBA00009176"/>
    </source>
</evidence>